<dbReference type="AlphaFoldDB" id="A0A5B7JSE5"/>
<sequence length="59" mass="6614">MAGDFAARLGNSCCVASTTSTHIMYMKTRMCTPTNSHVQVYGYRVMIYKLLEIFKCGLV</sequence>
<keyword evidence="2" id="KW-1185">Reference proteome</keyword>
<protein>
    <submittedName>
        <fullName evidence="1">Uncharacterized protein</fullName>
    </submittedName>
</protein>
<reference evidence="1 2" key="1">
    <citation type="submission" date="2019-05" db="EMBL/GenBank/DDBJ databases">
        <title>Another draft genome of Portunus trituberculatus and its Hox gene families provides insights of decapod evolution.</title>
        <authorList>
            <person name="Jeong J.-H."/>
            <person name="Song I."/>
            <person name="Kim S."/>
            <person name="Choi T."/>
            <person name="Kim D."/>
            <person name="Ryu S."/>
            <person name="Kim W."/>
        </authorList>
    </citation>
    <scope>NUCLEOTIDE SEQUENCE [LARGE SCALE GENOMIC DNA]</scope>
    <source>
        <tissue evidence="1">Muscle</tissue>
    </source>
</reference>
<evidence type="ECO:0000313" key="1">
    <source>
        <dbReference type="EMBL" id="MPC99730.1"/>
    </source>
</evidence>
<comment type="caution">
    <text evidence="1">The sequence shown here is derived from an EMBL/GenBank/DDBJ whole genome shotgun (WGS) entry which is preliminary data.</text>
</comment>
<accession>A0A5B7JSE5</accession>
<dbReference type="EMBL" id="VSRR010119580">
    <property type="protein sequence ID" value="MPC99730.1"/>
    <property type="molecule type" value="Genomic_DNA"/>
</dbReference>
<proteinExistence type="predicted"/>
<dbReference type="Proteomes" id="UP000324222">
    <property type="component" value="Unassembled WGS sequence"/>
</dbReference>
<name>A0A5B7JSE5_PORTR</name>
<evidence type="ECO:0000313" key="2">
    <source>
        <dbReference type="Proteomes" id="UP000324222"/>
    </source>
</evidence>
<gene>
    <name evidence="1" type="ORF">E2C01_095161</name>
</gene>
<organism evidence="1 2">
    <name type="scientific">Portunus trituberculatus</name>
    <name type="common">Swimming crab</name>
    <name type="synonym">Neptunus trituberculatus</name>
    <dbReference type="NCBI Taxonomy" id="210409"/>
    <lineage>
        <taxon>Eukaryota</taxon>
        <taxon>Metazoa</taxon>
        <taxon>Ecdysozoa</taxon>
        <taxon>Arthropoda</taxon>
        <taxon>Crustacea</taxon>
        <taxon>Multicrustacea</taxon>
        <taxon>Malacostraca</taxon>
        <taxon>Eumalacostraca</taxon>
        <taxon>Eucarida</taxon>
        <taxon>Decapoda</taxon>
        <taxon>Pleocyemata</taxon>
        <taxon>Brachyura</taxon>
        <taxon>Eubrachyura</taxon>
        <taxon>Portunoidea</taxon>
        <taxon>Portunidae</taxon>
        <taxon>Portuninae</taxon>
        <taxon>Portunus</taxon>
    </lineage>
</organism>